<keyword evidence="1" id="KW-0732">Signal</keyword>
<organism evidence="2 3">
    <name type="scientific">Streptomyces europaeiscabiei</name>
    <dbReference type="NCBI Taxonomy" id="146819"/>
    <lineage>
        <taxon>Bacteria</taxon>
        <taxon>Bacillati</taxon>
        <taxon>Actinomycetota</taxon>
        <taxon>Actinomycetes</taxon>
        <taxon>Kitasatosporales</taxon>
        <taxon>Streptomycetaceae</taxon>
        <taxon>Streptomyces</taxon>
    </lineage>
</organism>
<gene>
    <name evidence="2" type="ORF">PV367_38330</name>
</gene>
<evidence type="ECO:0000313" key="2">
    <source>
        <dbReference type="EMBL" id="MDX3135524.1"/>
    </source>
</evidence>
<accession>A0AAJ2UQV2</accession>
<dbReference type="RefSeq" id="WP_319698018.1">
    <property type="nucleotide sequence ID" value="NZ_JARAWN010000417.1"/>
</dbReference>
<dbReference type="Proteomes" id="UP001273589">
    <property type="component" value="Unassembled WGS sequence"/>
</dbReference>
<name>A0AAJ2UQV2_9ACTN</name>
<protein>
    <submittedName>
        <fullName evidence="2">Uncharacterized protein</fullName>
    </submittedName>
</protein>
<dbReference type="AlphaFoldDB" id="A0AAJ2UQV2"/>
<feature type="signal peptide" evidence="1">
    <location>
        <begin position="1"/>
        <end position="32"/>
    </location>
</feature>
<reference evidence="2" key="1">
    <citation type="journal article" date="2023" name="Microb. Genom.">
        <title>Mesoterricola silvestris gen. nov., sp. nov., Mesoterricola sediminis sp. nov., Geothrix oryzae sp. nov., Geothrix edaphica sp. nov., Geothrix rubra sp. nov., and Geothrix limicola sp. nov., six novel members of Acidobacteriota isolated from soils.</title>
        <authorList>
            <person name="Weisberg A.J."/>
            <person name="Pearce E."/>
            <person name="Kramer C.G."/>
            <person name="Chang J.H."/>
            <person name="Clarke C.R."/>
        </authorList>
    </citation>
    <scope>NUCLEOTIDE SEQUENCE</scope>
    <source>
        <strain evidence="2">ND06-05F</strain>
    </source>
</reference>
<sequence>MRFPPRATRSRATHIGAAATLLSALRVGGTVAADREGTATTAVGSITAAPYASFDLADHDC</sequence>
<evidence type="ECO:0000313" key="3">
    <source>
        <dbReference type="Proteomes" id="UP001273589"/>
    </source>
</evidence>
<proteinExistence type="predicted"/>
<evidence type="ECO:0000256" key="1">
    <source>
        <dbReference type="SAM" id="SignalP"/>
    </source>
</evidence>
<dbReference type="EMBL" id="JARAWN010000417">
    <property type="protein sequence ID" value="MDX3135524.1"/>
    <property type="molecule type" value="Genomic_DNA"/>
</dbReference>
<comment type="caution">
    <text evidence="2">The sequence shown here is derived from an EMBL/GenBank/DDBJ whole genome shotgun (WGS) entry which is preliminary data.</text>
</comment>
<feature type="chain" id="PRO_5042527149" evidence="1">
    <location>
        <begin position="33"/>
        <end position="61"/>
    </location>
</feature>